<sequence>MGSSIDNPKAESILTEFLKERPNLRFIRLQWIDYSGVLRARIITPERCLQIARGADICTLSQNCMVIPISTAPKCWPDGIEEWHLLPDWDSLIVCGFSPSHASVMCFTSCDNLDNPLARCPRFALCQSLEVFDVLFGEHHILMGFEIEFVFLDETYTPLQSLDQTVGYSMLSGLRGKNLDIIETIMDSLIASGIDVHHFHVEAVHQYEIALSALPPLRAIDSLIMAMETIRTQALRHGVRATVTPSPVLSGPMSGIHAHFSINPNPPNSSSFLSGVLARMKSLCAFGLSNCDSYCRIAPDCAGEWIAWGTGNKDLPIRQVHPGRWEFRFLDATANAYLFTSAIISAGIDGMKTGLVLEMKDCTVVPSALGSEEVDVKLRDVGVTDRMPKTLQESLEAAKADHEIIKWIGRELHNQYIRVKEKEAEYFLKMTTDERRRKFLDYF</sequence>
<organism evidence="6 7">
    <name type="scientific">Bionectria ochroleuca</name>
    <name type="common">Gliocladium roseum</name>
    <dbReference type="NCBI Taxonomy" id="29856"/>
    <lineage>
        <taxon>Eukaryota</taxon>
        <taxon>Fungi</taxon>
        <taxon>Dikarya</taxon>
        <taxon>Ascomycota</taxon>
        <taxon>Pezizomycotina</taxon>
        <taxon>Sordariomycetes</taxon>
        <taxon>Hypocreomycetidae</taxon>
        <taxon>Hypocreales</taxon>
        <taxon>Bionectriaceae</taxon>
        <taxon>Clonostachys</taxon>
    </lineage>
</organism>
<dbReference type="Proteomes" id="UP000616885">
    <property type="component" value="Unassembled WGS sequence"/>
</dbReference>
<evidence type="ECO:0000313" key="6">
    <source>
        <dbReference type="EMBL" id="KAF9746349.1"/>
    </source>
</evidence>
<dbReference type="GO" id="GO:0004356">
    <property type="term" value="F:glutamine synthetase activity"/>
    <property type="evidence" value="ECO:0007669"/>
    <property type="project" value="InterPro"/>
</dbReference>
<accession>A0A8H7N4N1</accession>
<dbReference type="Pfam" id="PF00120">
    <property type="entry name" value="Gln-synt_C"/>
    <property type="match status" value="1"/>
</dbReference>
<dbReference type="PANTHER" id="PTHR43785:SF2">
    <property type="entry name" value="TYPE-1 GLUTAMINE SYNTHETASE 1"/>
    <property type="match status" value="1"/>
</dbReference>
<dbReference type="SUPFAM" id="SSF55931">
    <property type="entry name" value="Glutamine synthetase/guanido kinase"/>
    <property type="match status" value="1"/>
</dbReference>
<dbReference type="Gene3D" id="3.10.20.70">
    <property type="entry name" value="Glutamine synthetase, N-terminal domain"/>
    <property type="match status" value="1"/>
</dbReference>
<dbReference type="PANTHER" id="PTHR43785">
    <property type="entry name" value="GAMMA-GLUTAMYLPUTRESCINE SYNTHETASE"/>
    <property type="match status" value="1"/>
</dbReference>
<reference evidence="6" key="1">
    <citation type="submission" date="2020-10" db="EMBL/GenBank/DDBJ databases">
        <title>High-Quality Genome Resource of Clonostachys rosea strain S41 by Oxford Nanopore Long-Read Sequencing.</title>
        <authorList>
            <person name="Wang H."/>
        </authorList>
    </citation>
    <scope>NUCLEOTIDE SEQUENCE</scope>
    <source>
        <strain evidence="6">S41</strain>
    </source>
</reference>
<dbReference type="PROSITE" id="PS51987">
    <property type="entry name" value="GS_CATALYTIC"/>
    <property type="match status" value="1"/>
</dbReference>
<gene>
    <name evidence="6" type="ORF">IM811_003254</name>
</gene>
<dbReference type="InterPro" id="IPR008146">
    <property type="entry name" value="Gln_synth_cat_dom"/>
</dbReference>
<keyword evidence="2" id="KW-0436">Ligase</keyword>
<feature type="domain" description="GS catalytic" evidence="5">
    <location>
        <begin position="121"/>
        <end position="443"/>
    </location>
</feature>
<evidence type="ECO:0000256" key="1">
    <source>
        <dbReference type="ARBA" id="ARBA00021364"/>
    </source>
</evidence>
<evidence type="ECO:0000256" key="2">
    <source>
        <dbReference type="ARBA" id="ARBA00022598"/>
    </source>
</evidence>
<comment type="caution">
    <text evidence="6">The sequence shown here is derived from an EMBL/GenBank/DDBJ whole genome shotgun (WGS) entry which is preliminary data.</text>
</comment>
<dbReference type="Gene3D" id="3.30.590.10">
    <property type="entry name" value="Glutamine synthetase/guanido kinase, catalytic domain"/>
    <property type="match status" value="1"/>
</dbReference>
<dbReference type="EMBL" id="JADCTT010000011">
    <property type="protein sequence ID" value="KAF9746349.1"/>
    <property type="molecule type" value="Genomic_DNA"/>
</dbReference>
<dbReference type="GO" id="GO:0006542">
    <property type="term" value="P:glutamine biosynthetic process"/>
    <property type="evidence" value="ECO:0007669"/>
    <property type="project" value="InterPro"/>
</dbReference>
<dbReference type="AlphaFoldDB" id="A0A8H7N4N1"/>
<proteinExistence type="inferred from homology"/>
<evidence type="ECO:0000259" key="5">
    <source>
        <dbReference type="PROSITE" id="PS51987"/>
    </source>
</evidence>
<dbReference type="SMART" id="SM01230">
    <property type="entry name" value="Gln-synt_C"/>
    <property type="match status" value="1"/>
</dbReference>
<comment type="similarity">
    <text evidence="3 4">Belongs to the glutamine synthetase family.</text>
</comment>
<evidence type="ECO:0000313" key="7">
    <source>
        <dbReference type="Proteomes" id="UP000616885"/>
    </source>
</evidence>
<dbReference type="InterPro" id="IPR036651">
    <property type="entry name" value="Gln_synt_N_sf"/>
</dbReference>
<evidence type="ECO:0000256" key="3">
    <source>
        <dbReference type="PROSITE-ProRule" id="PRU01331"/>
    </source>
</evidence>
<dbReference type="InterPro" id="IPR014746">
    <property type="entry name" value="Gln_synth/guanido_kin_cat_dom"/>
</dbReference>
<evidence type="ECO:0000256" key="4">
    <source>
        <dbReference type="RuleBase" id="RU000384"/>
    </source>
</evidence>
<protein>
    <recommendedName>
        <fullName evidence="1">Glutamine synthetase</fullName>
    </recommendedName>
</protein>
<name>A0A8H7N4N1_BIOOC</name>